<feature type="region of interest" description="Disordered" evidence="2">
    <location>
        <begin position="351"/>
        <end position="384"/>
    </location>
</feature>
<feature type="region of interest" description="Disordered" evidence="2">
    <location>
        <begin position="111"/>
        <end position="145"/>
    </location>
</feature>
<dbReference type="EMBL" id="CAUYUJ010010327">
    <property type="protein sequence ID" value="CAK0829095.1"/>
    <property type="molecule type" value="Genomic_DNA"/>
</dbReference>
<name>A0ABN9SAV8_9DINO</name>
<feature type="compositionally biased region" description="Acidic residues" evidence="2">
    <location>
        <begin position="374"/>
        <end position="384"/>
    </location>
</feature>
<gene>
    <name evidence="3" type="ORF">PCOR1329_LOCUS28135</name>
</gene>
<organism evidence="3 4">
    <name type="scientific">Prorocentrum cordatum</name>
    <dbReference type="NCBI Taxonomy" id="2364126"/>
    <lineage>
        <taxon>Eukaryota</taxon>
        <taxon>Sar</taxon>
        <taxon>Alveolata</taxon>
        <taxon>Dinophyceae</taxon>
        <taxon>Prorocentrales</taxon>
        <taxon>Prorocentraceae</taxon>
        <taxon>Prorocentrum</taxon>
    </lineage>
</organism>
<evidence type="ECO:0000313" key="3">
    <source>
        <dbReference type="EMBL" id="CAK0829095.1"/>
    </source>
</evidence>
<feature type="non-terminal residue" evidence="3">
    <location>
        <position position="384"/>
    </location>
</feature>
<feature type="region of interest" description="Disordered" evidence="2">
    <location>
        <begin position="1"/>
        <end position="57"/>
    </location>
</feature>
<feature type="compositionally biased region" description="Gly residues" evidence="2">
    <location>
        <begin position="1"/>
        <end position="30"/>
    </location>
</feature>
<feature type="region of interest" description="Disordered" evidence="2">
    <location>
        <begin position="312"/>
        <end position="335"/>
    </location>
</feature>
<reference evidence="3" key="1">
    <citation type="submission" date="2023-10" db="EMBL/GenBank/DDBJ databases">
        <authorList>
            <person name="Chen Y."/>
            <person name="Shah S."/>
            <person name="Dougan E. K."/>
            <person name="Thang M."/>
            <person name="Chan C."/>
        </authorList>
    </citation>
    <scope>NUCLEOTIDE SEQUENCE [LARGE SCALE GENOMIC DNA]</scope>
</reference>
<evidence type="ECO:0000313" key="4">
    <source>
        <dbReference type="Proteomes" id="UP001189429"/>
    </source>
</evidence>
<sequence>MAGGSSGGGARGGGGSGESGKSGGPGGGPRSGESGAAAKAAAKSPWHCKSCSTPGARGFRKLSLRGCMQCKWCNMPKSSHFGGKPAQAAPSRNNAEVKLAQALDELKQLKAAAAQPGAGGGSAPGGGTPPWREGAAAGGEKRQRLEQLDKQLGEIRRWADMEDEGGELVEAARSRKATLEAERDQLRQEVLVFQAKPKDVQLNSLTDQIKKLEKQQEKGRGEMVAVAAQQKELDAKAGALRLADAEREAKLAELRAEQVEGPELSANFLGDVLGSIGIERALHASLLEQATKVEQQRREARATEAAAAAAARAAERVRAPIPGEGVPAGGDAMGDEELDVDTQLSFLTKVGAAPAGAEGTDRAMAGSSGNGVADDNELYEADEQ</sequence>
<feature type="compositionally biased region" description="Low complexity" evidence="2">
    <location>
        <begin position="31"/>
        <end position="43"/>
    </location>
</feature>
<keyword evidence="1" id="KW-0175">Coiled coil</keyword>
<evidence type="ECO:0000256" key="2">
    <source>
        <dbReference type="SAM" id="MobiDB-lite"/>
    </source>
</evidence>
<feature type="compositionally biased region" description="Gly residues" evidence="2">
    <location>
        <begin position="117"/>
        <end position="128"/>
    </location>
</feature>
<keyword evidence="4" id="KW-1185">Reference proteome</keyword>
<dbReference type="Proteomes" id="UP001189429">
    <property type="component" value="Unassembled WGS sequence"/>
</dbReference>
<accession>A0ABN9SAV8</accession>
<proteinExistence type="predicted"/>
<evidence type="ECO:0000256" key="1">
    <source>
        <dbReference type="SAM" id="Coils"/>
    </source>
</evidence>
<feature type="coiled-coil region" evidence="1">
    <location>
        <begin position="169"/>
        <end position="222"/>
    </location>
</feature>
<protein>
    <submittedName>
        <fullName evidence="3">Uncharacterized protein</fullName>
    </submittedName>
</protein>
<comment type="caution">
    <text evidence="3">The sequence shown here is derived from an EMBL/GenBank/DDBJ whole genome shotgun (WGS) entry which is preliminary data.</text>
</comment>